<evidence type="ECO:0000313" key="1">
    <source>
        <dbReference type="Proteomes" id="UP000050790"/>
    </source>
</evidence>
<accession>A0AA85AIJ3</accession>
<sequence>LVADYNFADLIKCFEEQKKIHQIEADRLNGSACYVNLLPQHIEVIKKVNKKFESYYGMKVEFSFFSCNQQASHEQIGLNGWFVHLYVTIKVIKCLHWRN</sequence>
<dbReference type="Proteomes" id="UP000050790">
    <property type="component" value="Unassembled WGS sequence"/>
</dbReference>
<reference evidence="2" key="1">
    <citation type="submission" date="2023-11" db="UniProtKB">
        <authorList>
            <consortium name="WormBaseParasite"/>
        </authorList>
    </citation>
    <scope>IDENTIFICATION</scope>
</reference>
<protein>
    <submittedName>
        <fullName evidence="2">Uncharacterized protein</fullName>
    </submittedName>
</protein>
<evidence type="ECO:0000313" key="2">
    <source>
        <dbReference type="WBParaSite" id="SMRG1_87340.1"/>
    </source>
</evidence>
<name>A0AA85AIJ3_9TREM</name>
<proteinExistence type="predicted"/>
<dbReference type="AlphaFoldDB" id="A0AA85AIJ3"/>
<dbReference type="WBParaSite" id="SMRG1_87340.1">
    <property type="protein sequence ID" value="SMRG1_87340.1"/>
    <property type="gene ID" value="SMRG1_87340"/>
</dbReference>
<organism evidence="1 2">
    <name type="scientific">Schistosoma margrebowiei</name>
    <dbReference type="NCBI Taxonomy" id="48269"/>
    <lineage>
        <taxon>Eukaryota</taxon>
        <taxon>Metazoa</taxon>
        <taxon>Spiralia</taxon>
        <taxon>Lophotrochozoa</taxon>
        <taxon>Platyhelminthes</taxon>
        <taxon>Trematoda</taxon>
        <taxon>Digenea</taxon>
        <taxon>Strigeidida</taxon>
        <taxon>Schistosomatoidea</taxon>
        <taxon>Schistosomatidae</taxon>
        <taxon>Schistosoma</taxon>
    </lineage>
</organism>